<feature type="compositionally biased region" description="Basic and acidic residues" evidence="1">
    <location>
        <begin position="130"/>
        <end position="151"/>
    </location>
</feature>
<dbReference type="GO" id="GO:0016874">
    <property type="term" value="F:ligase activity"/>
    <property type="evidence" value="ECO:0007669"/>
    <property type="project" value="UniProtKB-KW"/>
</dbReference>
<keyword evidence="3" id="KW-1185">Reference proteome</keyword>
<feature type="region of interest" description="Disordered" evidence="1">
    <location>
        <begin position="241"/>
        <end position="293"/>
    </location>
</feature>
<organism evidence="2 3">
    <name type="scientific">Vespula squamosa</name>
    <name type="common">Southern yellow jacket</name>
    <name type="synonym">Wasp</name>
    <dbReference type="NCBI Taxonomy" id="30214"/>
    <lineage>
        <taxon>Eukaryota</taxon>
        <taxon>Metazoa</taxon>
        <taxon>Ecdysozoa</taxon>
        <taxon>Arthropoda</taxon>
        <taxon>Hexapoda</taxon>
        <taxon>Insecta</taxon>
        <taxon>Pterygota</taxon>
        <taxon>Neoptera</taxon>
        <taxon>Endopterygota</taxon>
        <taxon>Hymenoptera</taxon>
        <taxon>Apocrita</taxon>
        <taxon>Aculeata</taxon>
        <taxon>Vespoidea</taxon>
        <taxon>Vespidae</taxon>
        <taxon>Vespinae</taxon>
        <taxon>Vespula</taxon>
    </lineage>
</organism>
<feature type="compositionally biased region" description="Basic and acidic residues" evidence="1">
    <location>
        <begin position="241"/>
        <end position="253"/>
    </location>
</feature>
<gene>
    <name evidence="2" type="ORF">V1478_006756</name>
</gene>
<dbReference type="Proteomes" id="UP001607302">
    <property type="component" value="Unassembled WGS sequence"/>
</dbReference>
<feature type="compositionally biased region" description="Acidic residues" evidence="1">
    <location>
        <begin position="269"/>
        <end position="280"/>
    </location>
</feature>
<feature type="region of interest" description="Disordered" evidence="1">
    <location>
        <begin position="53"/>
        <end position="83"/>
    </location>
</feature>
<name>A0ABD2B0U3_VESSQ</name>
<accession>A0ABD2B0U3</accession>
<feature type="region of interest" description="Disordered" evidence="1">
    <location>
        <begin position="113"/>
        <end position="223"/>
    </location>
</feature>
<reference evidence="2 3" key="1">
    <citation type="journal article" date="2024" name="Ann. Entomol. Soc. Am.">
        <title>Genomic analyses of the southern and eastern yellowjacket wasps (Hymenoptera: Vespidae) reveal evolutionary signatures of social life.</title>
        <authorList>
            <person name="Catto M.A."/>
            <person name="Caine P.B."/>
            <person name="Orr S.E."/>
            <person name="Hunt B.G."/>
            <person name="Goodisman M.A.D."/>
        </authorList>
    </citation>
    <scope>NUCLEOTIDE SEQUENCE [LARGE SCALE GENOMIC DNA]</scope>
    <source>
        <strain evidence="2">233</strain>
        <tissue evidence="2">Head and thorax</tissue>
    </source>
</reference>
<keyword evidence="2" id="KW-0436">Ligase</keyword>
<evidence type="ECO:0000256" key="1">
    <source>
        <dbReference type="SAM" id="MobiDB-lite"/>
    </source>
</evidence>
<feature type="compositionally biased region" description="Basic and acidic residues" evidence="1">
    <location>
        <begin position="281"/>
        <end position="293"/>
    </location>
</feature>
<evidence type="ECO:0000313" key="3">
    <source>
        <dbReference type="Proteomes" id="UP001607302"/>
    </source>
</evidence>
<protein>
    <submittedName>
        <fullName evidence="2">DNA ligase 1</fullName>
    </submittedName>
</protein>
<sequence length="367" mass="42124">MYDSTSALGKKGKDFKGIRINEKGSWDRGALENPSGRSKTIIRRTTTLLPLFRTQDDFEDNEVEANPKKRRAPRKNPTDSASVQAKMSLDLIVEQLRREMSLKDIKSKEQSVLTSSTTEPKDFLGIAGEESPRIVNREERGVMTEPEKETTDPIDVNVVSMSFQGLEREERERTDREGQETISSREPEEASLEPAKENEDDDAREISQRLGVGSDRVTENGLVERDNDDVGFASMFVIECKESSDRPEERRINEGGNTSAKDDDKKDEKEEEEKEEEKEEEGGFKDRETQTERVHTIRAARSCPLQKRRIYRLFFGDLRNKVELLGWIHRKASDNLIYEKGKASGSPSYVPLTERFRWRYVGPRKAR</sequence>
<feature type="compositionally biased region" description="Basic and acidic residues" evidence="1">
    <location>
        <begin position="166"/>
        <end position="188"/>
    </location>
</feature>
<evidence type="ECO:0000313" key="2">
    <source>
        <dbReference type="EMBL" id="KAL2726478.1"/>
    </source>
</evidence>
<comment type="caution">
    <text evidence="2">The sequence shown here is derived from an EMBL/GenBank/DDBJ whole genome shotgun (WGS) entry which is preliminary data.</text>
</comment>
<dbReference type="AlphaFoldDB" id="A0ABD2B0U3"/>
<dbReference type="EMBL" id="JAUDFV010000133">
    <property type="protein sequence ID" value="KAL2726478.1"/>
    <property type="molecule type" value="Genomic_DNA"/>
</dbReference>
<proteinExistence type="predicted"/>